<dbReference type="RefSeq" id="WP_256132203.1">
    <property type="nucleotide sequence ID" value="NZ_JANFXK010000009.1"/>
</dbReference>
<comment type="caution">
    <text evidence="1">The sequence shown here is derived from an EMBL/GenBank/DDBJ whole genome shotgun (WGS) entry which is preliminary data.</text>
</comment>
<dbReference type="Proteomes" id="UP001524502">
    <property type="component" value="Unassembled WGS sequence"/>
</dbReference>
<accession>A0ABT1RQ54</accession>
<keyword evidence="2" id="KW-1185">Reference proteome</keyword>
<dbReference type="EMBL" id="JANFXK010000009">
    <property type="protein sequence ID" value="MCQ4637016.1"/>
    <property type="molecule type" value="Genomic_DNA"/>
</dbReference>
<protein>
    <submittedName>
        <fullName evidence="1">Uncharacterized protein</fullName>
    </submittedName>
</protein>
<name>A0ABT1RQ54_9FIRM</name>
<evidence type="ECO:0000313" key="2">
    <source>
        <dbReference type="Proteomes" id="UP001524502"/>
    </source>
</evidence>
<proteinExistence type="predicted"/>
<gene>
    <name evidence="1" type="ORF">NE619_09760</name>
</gene>
<evidence type="ECO:0000313" key="1">
    <source>
        <dbReference type="EMBL" id="MCQ4637016.1"/>
    </source>
</evidence>
<organism evidence="1 2">
    <name type="scientific">Anaerovorax odorimutans</name>
    <dbReference type="NCBI Taxonomy" id="109327"/>
    <lineage>
        <taxon>Bacteria</taxon>
        <taxon>Bacillati</taxon>
        <taxon>Bacillota</taxon>
        <taxon>Clostridia</taxon>
        <taxon>Peptostreptococcales</taxon>
        <taxon>Anaerovoracaceae</taxon>
        <taxon>Anaerovorax</taxon>
    </lineage>
</organism>
<sequence>MPYQTSQAYDAAIRQLTITSRIEGTITQKTGATIAFDDDSLGWGSVSINSKCVDNSNFQIGTVYSAELTMSLLSDVDRYSLYDAVIALSYFLMLPDNTWEEIPLGIYNITEANRIGSTIEIQAYDNMILLDDEALLTFDSVDGTVFNVLSTISELSGIPLTQTQEEIEALPNGKRMCGIDGNDNVRPKNLREVLSYLAGLTSTVAVMDRHGAIELRTYSKEVNYSICENKQNATKISDYMIEYGSLSIKIGDNSYLTEIEGSTGLCYNMDENPMISNYSEETRSAALMEILSQISGFSFTPSSFELVTGDPAIDLGDMVQIRGIRDTEDQRFNMLNMSFTWAYHGKQAIECLGSNPKLSKAQSKESAQVEQALNSAEENRLVFNSYTNVTRYEITADTPRQRIATIQYTAMKQTWGEFKLQAIFEVANSDPQTIVKFTYFINDNEVTTIYPIETYVDGKHVIALYYPIESIKANTVNKFDVYIETTGGNLTIEKMNCFGSVIGQGMASMKEEWDGTLSFEEDFSGLSLPQQAAPKLGAYTDQLETSFDAPTPGIFEDNFTGLKLKPITFKLGGFMDSVLAGLAVKANTLYGKDLIGDSQYLQLDADRLSMRTSYTYVFVEQPIDEGRMCGVTVDTGQFASVEKMEVTE</sequence>
<reference evidence="1 2" key="1">
    <citation type="submission" date="2022-06" db="EMBL/GenBank/DDBJ databases">
        <title>Isolation of gut microbiota from human fecal samples.</title>
        <authorList>
            <person name="Pamer E.G."/>
            <person name="Barat B."/>
            <person name="Waligurski E."/>
            <person name="Medina S."/>
            <person name="Paddock L."/>
            <person name="Mostad J."/>
        </authorList>
    </citation>
    <scope>NUCLEOTIDE SEQUENCE [LARGE SCALE GENOMIC DNA]</scope>
    <source>
        <strain evidence="1 2">SL.3.17</strain>
    </source>
</reference>